<sequence length="158" mass="18797">MEKNQQELQKIFQFENKGIDDLTEQITSAFDVALKKINFTTNPAKKNLAHIRKKLISDKRKMKRNTEEFKDMERQLKKAIRKDLRQYNTKMKQNVINNKLNMKASISSRSRGRQKVHKVRYTDGLVIAERSEINNIIRESYAKLYRQNETHLQQTKSL</sequence>
<keyword evidence="2" id="KW-1185">Reference proteome</keyword>
<accession>A0ABD2NYS8</accession>
<name>A0ABD2NYS8_9CUCU</name>
<evidence type="ECO:0000313" key="1">
    <source>
        <dbReference type="EMBL" id="KAL3283795.1"/>
    </source>
</evidence>
<comment type="caution">
    <text evidence="1">The sequence shown here is derived from an EMBL/GenBank/DDBJ whole genome shotgun (WGS) entry which is preliminary data.</text>
</comment>
<organism evidence="1 2">
    <name type="scientific">Cryptolaemus montrouzieri</name>
    <dbReference type="NCBI Taxonomy" id="559131"/>
    <lineage>
        <taxon>Eukaryota</taxon>
        <taxon>Metazoa</taxon>
        <taxon>Ecdysozoa</taxon>
        <taxon>Arthropoda</taxon>
        <taxon>Hexapoda</taxon>
        <taxon>Insecta</taxon>
        <taxon>Pterygota</taxon>
        <taxon>Neoptera</taxon>
        <taxon>Endopterygota</taxon>
        <taxon>Coleoptera</taxon>
        <taxon>Polyphaga</taxon>
        <taxon>Cucujiformia</taxon>
        <taxon>Coccinelloidea</taxon>
        <taxon>Coccinellidae</taxon>
        <taxon>Scymninae</taxon>
        <taxon>Scymnini</taxon>
        <taxon>Cryptolaemus</taxon>
    </lineage>
</organism>
<dbReference type="EMBL" id="JABFTP020000165">
    <property type="protein sequence ID" value="KAL3283795.1"/>
    <property type="molecule type" value="Genomic_DNA"/>
</dbReference>
<dbReference type="Proteomes" id="UP001516400">
    <property type="component" value="Unassembled WGS sequence"/>
</dbReference>
<evidence type="ECO:0000313" key="2">
    <source>
        <dbReference type="Proteomes" id="UP001516400"/>
    </source>
</evidence>
<reference evidence="1 2" key="1">
    <citation type="journal article" date="2021" name="BMC Biol.">
        <title>Horizontally acquired antibacterial genes associated with adaptive radiation of ladybird beetles.</title>
        <authorList>
            <person name="Li H.S."/>
            <person name="Tang X.F."/>
            <person name="Huang Y.H."/>
            <person name="Xu Z.Y."/>
            <person name="Chen M.L."/>
            <person name="Du X.Y."/>
            <person name="Qiu B.Y."/>
            <person name="Chen P.T."/>
            <person name="Zhang W."/>
            <person name="Slipinski A."/>
            <person name="Escalona H.E."/>
            <person name="Waterhouse R.M."/>
            <person name="Zwick A."/>
            <person name="Pang H."/>
        </authorList>
    </citation>
    <scope>NUCLEOTIDE SEQUENCE [LARGE SCALE GENOMIC DNA]</scope>
    <source>
        <strain evidence="1">SYSU2018</strain>
    </source>
</reference>
<protein>
    <submittedName>
        <fullName evidence="1">Uncharacterized protein</fullName>
    </submittedName>
</protein>
<proteinExistence type="predicted"/>
<dbReference type="AlphaFoldDB" id="A0ABD2NYS8"/>
<gene>
    <name evidence="1" type="ORF">HHI36_017966</name>
</gene>